<dbReference type="Gene3D" id="3.50.50.60">
    <property type="entry name" value="FAD/NAD(P)-binding domain"/>
    <property type="match status" value="2"/>
</dbReference>
<comment type="similarity">
    <text evidence="1 7">Belongs to the class-II pyridine nucleotide-disulfide oxidoreductase family.</text>
</comment>
<dbReference type="InterPro" id="IPR036188">
    <property type="entry name" value="FAD/NAD-bd_sf"/>
</dbReference>
<keyword evidence="4 7" id="KW-0560">Oxidoreductase</keyword>
<evidence type="ECO:0000256" key="4">
    <source>
        <dbReference type="ARBA" id="ARBA00023002"/>
    </source>
</evidence>
<sequence length="305" mass="32709">MNKKADLVIVGAGPAGMTAALYASRAGLSVIMIDASAPGGKLLKTYLVDNYPGVPEIPGPDLAIQMYQQSVQFGAEFMNGMVKEVTKDRQVILENGETIDAKTVLIATGAKERTLNIPGEEDAIGHGESFCAVCDGAFFRNKDVAVIGGGNSALEETQFLTQFVNKAQIIIRRDAFRAETHLQEKVENNPKIEVIRDSIPKEVKLTDGKVSGLIIENVKTKEQTELPVSGLFPYIGHIPETDMVKNLGITDEAGYIVANLQMQTAVPGVFAAGDCVSKDLRQIVTAAGDGAIAAQMAFKFIEDFC</sequence>
<keyword evidence="2 7" id="KW-0285">Flavoprotein</keyword>
<dbReference type="NCBIfam" id="TIGR01292">
    <property type="entry name" value="TRX_reduct"/>
    <property type="match status" value="1"/>
</dbReference>
<accession>A0A1U7NED1</accession>
<name>A0A1U7NED1_9FIRM</name>
<organism evidence="10 11">
    <name type="scientific">Ileibacterium valens</name>
    <dbReference type="NCBI Taxonomy" id="1862668"/>
    <lineage>
        <taxon>Bacteria</taxon>
        <taxon>Bacillati</taxon>
        <taxon>Bacillota</taxon>
        <taxon>Erysipelotrichia</taxon>
        <taxon>Erysipelotrichales</taxon>
        <taxon>Erysipelotrichaceae</taxon>
        <taxon>Ileibacterium</taxon>
    </lineage>
</organism>
<comment type="cofactor">
    <cofactor evidence="8">
        <name>FAD</name>
        <dbReference type="ChEBI" id="CHEBI:57692"/>
    </cofactor>
    <text evidence="8">Binds 1 FAD per subunit.</text>
</comment>
<dbReference type="InterPro" id="IPR008255">
    <property type="entry name" value="Pyr_nucl-diS_OxRdtase_2_AS"/>
</dbReference>
<comment type="subunit">
    <text evidence="7">Homodimer.</text>
</comment>
<dbReference type="EC" id="1.8.1.9" evidence="7"/>
<dbReference type="GO" id="GO:0004791">
    <property type="term" value="F:thioredoxin-disulfide reductase (NADPH) activity"/>
    <property type="evidence" value="ECO:0007669"/>
    <property type="project" value="UniProtKB-UniRule"/>
</dbReference>
<comment type="catalytic activity">
    <reaction evidence="7">
        <text>[thioredoxin]-dithiol + NADP(+) = [thioredoxin]-disulfide + NADPH + H(+)</text>
        <dbReference type="Rhea" id="RHEA:20345"/>
        <dbReference type="Rhea" id="RHEA-COMP:10698"/>
        <dbReference type="Rhea" id="RHEA-COMP:10700"/>
        <dbReference type="ChEBI" id="CHEBI:15378"/>
        <dbReference type="ChEBI" id="CHEBI:29950"/>
        <dbReference type="ChEBI" id="CHEBI:50058"/>
        <dbReference type="ChEBI" id="CHEBI:57783"/>
        <dbReference type="ChEBI" id="CHEBI:58349"/>
        <dbReference type="EC" id="1.8.1.9"/>
    </reaction>
</comment>
<evidence type="ECO:0000256" key="8">
    <source>
        <dbReference type="RuleBase" id="RU003881"/>
    </source>
</evidence>
<feature type="domain" description="FAD/NAD(P)-binding" evidence="9">
    <location>
        <begin position="6"/>
        <end position="290"/>
    </location>
</feature>
<evidence type="ECO:0000256" key="6">
    <source>
        <dbReference type="ARBA" id="ARBA00023284"/>
    </source>
</evidence>
<reference evidence="10 11" key="1">
    <citation type="submission" date="2016-11" db="EMBL/GenBank/DDBJ databases">
        <title>Description of two novel members of the family Erysipelotrichaceae: Ileibacterium lipovorans gen. nov., sp. nov. and Dubosiella newyorkensis, gen. nov., sp. nov.</title>
        <authorList>
            <person name="Cox L.M."/>
            <person name="Sohn J."/>
            <person name="Tyrrell K.L."/>
            <person name="Citron D.M."/>
            <person name="Lawson P.A."/>
            <person name="Patel N.B."/>
            <person name="Iizumi T."/>
            <person name="Perez-Perez G.I."/>
            <person name="Goldstein E.J."/>
            <person name="Blaser M.J."/>
        </authorList>
    </citation>
    <scope>NUCLEOTIDE SEQUENCE [LARGE SCALE GENOMIC DNA]</scope>
    <source>
        <strain evidence="10 11">NYU-BL-A3</strain>
    </source>
</reference>
<keyword evidence="5" id="KW-1015">Disulfide bond</keyword>
<evidence type="ECO:0000256" key="5">
    <source>
        <dbReference type="ARBA" id="ARBA00023157"/>
    </source>
</evidence>
<evidence type="ECO:0000256" key="2">
    <source>
        <dbReference type="ARBA" id="ARBA00022630"/>
    </source>
</evidence>
<proteinExistence type="inferred from homology"/>
<dbReference type="PANTHER" id="PTHR48105">
    <property type="entry name" value="THIOREDOXIN REDUCTASE 1-RELATED-RELATED"/>
    <property type="match status" value="1"/>
</dbReference>
<dbReference type="GO" id="GO:0005737">
    <property type="term" value="C:cytoplasm"/>
    <property type="evidence" value="ECO:0007669"/>
    <property type="project" value="InterPro"/>
</dbReference>
<dbReference type="InterPro" id="IPR050097">
    <property type="entry name" value="Ferredoxin-NADP_redctase_2"/>
</dbReference>
<dbReference type="PRINTS" id="PR00368">
    <property type="entry name" value="FADPNR"/>
</dbReference>
<keyword evidence="8" id="KW-0521">NADP</keyword>
<evidence type="ECO:0000313" key="11">
    <source>
        <dbReference type="Proteomes" id="UP000186341"/>
    </source>
</evidence>
<dbReference type="PROSITE" id="PS00573">
    <property type="entry name" value="PYRIDINE_REDOX_2"/>
    <property type="match status" value="1"/>
</dbReference>
<dbReference type="GO" id="GO:0019430">
    <property type="term" value="P:removal of superoxide radicals"/>
    <property type="evidence" value="ECO:0007669"/>
    <property type="project" value="UniProtKB-UniRule"/>
</dbReference>
<protein>
    <recommendedName>
        <fullName evidence="7">Thioredoxin reductase</fullName>
        <ecNumber evidence="7">1.8.1.9</ecNumber>
    </recommendedName>
</protein>
<keyword evidence="6 7" id="KW-0676">Redox-active center</keyword>
<dbReference type="OrthoDB" id="9806179at2"/>
<dbReference type="RefSeq" id="WP_075820558.1">
    <property type="nucleotide sequence ID" value="NZ_CAOUMU010000205.1"/>
</dbReference>
<evidence type="ECO:0000256" key="3">
    <source>
        <dbReference type="ARBA" id="ARBA00022827"/>
    </source>
</evidence>
<dbReference type="EMBL" id="MPJW01000188">
    <property type="protein sequence ID" value="OLU37880.1"/>
    <property type="molecule type" value="Genomic_DNA"/>
</dbReference>
<evidence type="ECO:0000256" key="7">
    <source>
        <dbReference type="RuleBase" id="RU003880"/>
    </source>
</evidence>
<dbReference type="PRINTS" id="PR00469">
    <property type="entry name" value="PNDRDTASEII"/>
</dbReference>
<dbReference type="InterPro" id="IPR023753">
    <property type="entry name" value="FAD/NAD-binding_dom"/>
</dbReference>
<dbReference type="AlphaFoldDB" id="A0A1U7NED1"/>
<dbReference type="InterPro" id="IPR005982">
    <property type="entry name" value="Thioredox_Rdtase"/>
</dbReference>
<evidence type="ECO:0000259" key="9">
    <source>
        <dbReference type="Pfam" id="PF07992"/>
    </source>
</evidence>
<dbReference type="SUPFAM" id="SSF51905">
    <property type="entry name" value="FAD/NAD(P)-binding domain"/>
    <property type="match status" value="1"/>
</dbReference>
<dbReference type="Pfam" id="PF07992">
    <property type="entry name" value="Pyr_redox_2"/>
    <property type="match status" value="1"/>
</dbReference>
<dbReference type="Proteomes" id="UP000186341">
    <property type="component" value="Unassembled WGS sequence"/>
</dbReference>
<gene>
    <name evidence="10" type="ORF">BO222_09555</name>
</gene>
<evidence type="ECO:0000256" key="1">
    <source>
        <dbReference type="ARBA" id="ARBA00009333"/>
    </source>
</evidence>
<evidence type="ECO:0000313" key="10">
    <source>
        <dbReference type="EMBL" id="OLU37880.1"/>
    </source>
</evidence>
<keyword evidence="3 7" id="KW-0274">FAD</keyword>
<comment type="caution">
    <text evidence="10">The sequence shown here is derived from an EMBL/GenBank/DDBJ whole genome shotgun (WGS) entry which is preliminary data.</text>
</comment>
<keyword evidence="11" id="KW-1185">Reference proteome</keyword>